<dbReference type="InterPro" id="IPR002052">
    <property type="entry name" value="DNA_methylase_N6_adenine_CS"/>
</dbReference>
<keyword evidence="4" id="KW-0949">S-adenosyl-L-methionine</keyword>
<dbReference type="Gene3D" id="1.10.8.10">
    <property type="entry name" value="DNA helicase RuvA subunit, C-terminal domain"/>
    <property type="match status" value="1"/>
</dbReference>
<dbReference type="InterPro" id="IPR004556">
    <property type="entry name" value="HemK-like"/>
</dbReference>
<dbReference type="Pfam" id="PF05175">
    <property type="entry name" value="MTS"/>
    <property type="match status" value="1"/>
</dbReference>
<dbReference type="OrthoDB" id="269872at2759"/>
<dbReference type="PANTHER" id="PTHR18895">
    <property type="entry name" value="HEMK METHYLTRANSFERASE"/>
    <property type="match status" value="1"/>
</dbReference>
<dbReference type="Gene3D" id="3.40.50.150">
    <property type="entry name" value="Vaccinia Virus protein VP39"/>
    <property type="match status" value="1"/>
</dbReference>
<dbReference type="PANTHER" id="PTHR18895:SF74">
    <property type="entry name" value="MTRF1L RELEASE FACTOR GLUTAMINE METHYLTRANSFERASE"/>
    <property type="match status" value="1"/>
</dbReference>
<dbReference type="SUPFAM" id="SSF53335">
    <property type="entry name" value="S-adenosyl-L-methionine-dependent methyltransferases"/>
    <property type="match status" value="1"/>
</dbReference>
<keyword evidence="8" id="KW-1185">Reference proteome</keyword>
<feature type="domain" description="Methyltransferase small" evidence="6">
    <location>
        <begin position="117"/>
        <end position="219"/>
    </location>
</feature>
<reference evidence="7 8" key="1">
    <citation type="journal article" date="2018" name="PLoS Genet.">
        <title>Repeat elements organise 3D genome structure and mediate transcription in the filamentous fungus Epichloe festucae.</title>
        <authorList>
            <person name="Winter D.J."/>
            <person name="Ganley A.R.D."/>
            <person name="Young C.A."/>
            <person name="Liachko I."/>
            <person name="Schardl C.L."/>
            <person name="Dupont P.Y."/>
            <person name="Berry D."/>
            <person name="Ram A."/>
            <person name="Scott B."/>
            <person name="Cox M.P."/>
        </authorList>
    </citation>
    <scope>NUCLEOTIDE SEQUENCE [LARGE SCALE GENOMIC DNA]</scope>
    <source>
        <strain evidence="7 8">Fl1</strain>
    </source>
</reference>
<dbReference type="GO" id="GO:0005739">
    <property type="term" value="C:mitochondrion"/>
    <property type="evidence" value="ECO:0007669"/>
    <property type="project" value="TreeGrafter"/>
</dbReference>
<dbReference type="NCBIfam" id="TIGR00536">
    <property type="entry name" value="hemK_fam"/>
    <property type="match status" value="1"/>
</dbReference>
<dbReference type="PROSITE" id="PS00092">
    <property type="entry name" value="N6_MTASE"/>
    <property type="match status" value="1"/>
</dbReference>
<accession>A0A7S9KPK2</accession>
<name>A0A7S9KPK2_EPIFF</name>
<dbReference type="GO" id="GO:0102559">
    <property type="term" value="F:peptide chain release factor N(5)-glutamine methyltransferase activity"/>
    <property type="evidence" value="ECO:0007669"/>
    <property type="project" value="UniProtKB-EC"/>
</dbReference>
<keyword evidence="2" id="KW-0489">Methyltransferase</keyword>
<evidence type="ECO:0000256" key="3">
    <source>
        <dbReference type="ARBA" id="ARBA00022679"/>
    </source>
</evidence>
<dbReference type="InterPro" id="IPR050320">
    <property type="entry name" value="N5-glutamine_MTase"/>
</dbReference>
<dbReference type="AlphaFoldDB" id="A0A7S9KPK2"/>
<dbReference type="InterPro" id="IPR007848">
    <property type="entry name" value="Small_mtfrase_dom"/>
</dbReference>
<comment type="catalytic activity">
    <reaction evidence="5">
        <text>L-glutaminyl-[peptide chain release factor] + S-adenosyl-L-methionine = N(5)-methyl-L-glutaminyl-[peptide chain release factor] + S-adenosyl-L-homocysteine + H(+)</text>
        <dbReference type="Rhea" id="RHEA:42896"/>
        <dbReference type="Rhea" id="RHEA-COMP:10271"/>
        <dbReference type="Rhea" id="RHEA-COMP:10272"/>
        <dbReference type="ChEBI" id="CHEBI:15378"/>
        <dbReference type="ChEBI" id="CHEBI:30011"/>
        <dbReference type="ChEBI" id="CHEBI:57856"/>
        <dbReference type="ChEBI" id="CHEBI:59789"/>
        <dbReference type="ChEBI" id="CHEBI:61891"/>
        <dbReference type="EC" id="2.1.1.297"/>
    </reaction>
</comment>
<evidence type="ECO:0000313" key="8">
    <source>
        <dbReference type="Proteomes" id="UP000594364"/>
    </source>
</evidence>
<dbReference type="EMBL" id="CP031386">
    <property type="protein sequence ID" value="QPG96940.1"/>
    <property type="molecule type" value="Genomic_DNA"/>
</dbReference>
<protein>
    <recommendedName>
        <fullName evidence="1">peptide chain release factor N(5)-glutamine methyltransferase</fullName>
        <ecNumber evidence="1">2.1.1.297</ecNumber>
    </recommendedName>
</protein>
<proteinExistence type="predicted"/>
<keyword evidence="3" id="KW-0808">Transferase</keyword>
<dbReference type="InterPro" id="IPR029063">
    <property type="entry name" value="SAM-dependent_MTases_sf"/>
</dbReference>
<evidence type="ECO:0000256" key="5">
    <source>
        <dbReference type="ARBA" id="ARBA00048391"/>
    </source>
</evidence>
<dbReference type="CDD" id="cd02440">
    <property type="entry name" value="AdoMet_MTases"/>
    <property type="match status" value="1"/>
</dbReference>
<gene>
    <name evidence="7" type="ORF">C2857_005517</name>
</gene>
<dbReference type="GO" id="GO:0003676">
    <property type="term" value="F:nucleic acid binding"/>
    <property type="evidence" value="ECO:0007669"/>
    <property type="project" value="InterPro"/>
</dbReference>
<dbReference type="Proteomes" id="UP000594364">
    <property type="component" value="Chromosome 2"/>
</dbReference>
<evidence type="ECO:0000259" key="6">
    <source>
        <dbReference type="Pfam" id="PF05175"/>
    </source>
</evidence>
<evidence type="ECO:0000313" key="7">
    <source>
        <dbReference type="EMBL" id="QPG96940.1"/>
    </source>
</evidence>
<evidence type="ECO:0000256" key="2">
    <source>
        <dbReference type="ARBA" id="ARBA00022603"/>
    </source>
</evidence>
<dbReference type="GO" id="GO:0032259">
    <property type="term" value="P:methylation"/>
    <property type="evidence" value="ECO:0007669"/>
    <property type="project" value="UniProtKB-KW"/>
</dbReference>
<dbReference type="EC" id="2.1.1.297" evidence="1"/>
<sequence length="354" mass="40015">MPRLPPSLFRQAQRQCPNLAALVPACRDLQSAKSELRWLTEFARETTPQGHIGAQHKLLERLCRRRGRGVPLQYILGSQPFGPLDIKCTPGVLIPRAETEAYTLHLVNMIESNKGAMENNGKINIIDFCTGTGCIPLLMFALLQHSFQRLTVRAVDIAPAAVDLAQRNIEYNINLGRMAPSRQRQALEITKGDIFSDDDVERLSENKCDVLISNPPYISRRVWDSGCGQLGYSVRKYEPRLALVPDATIETPEGWQLEDVFYVRLLTISMTLKPSVALFEMGDEDQICRVLSGLFRHEIAAMTEVEVWRDWPDVEADAGQDTELTILGGEQIQTVSVKGRGRMRSIFMRHRWDQ</sequence>
<organism evidence="7 8">
    <name type="scientific">Epichloe festucae (strain Fl1)</name>
    <dbReference type="NCBI Taxonomy" id="877507"/>
    <lineage>
        <taxon>Eukaryota</taxon>
        <taxon>Fungi</taxon>
        <taxon>Dikarya</taxon>
        <taxon>Ascomycota</taxon>
        <taxon>Pezizomycotina</taxon>
        <taxon>Sordariomycetes</taxon>
        <taxon>Hypocreomycetidae</taxon>
        <taxon>Hypocreales</taxon>
        <taxon>Clavicipitaceae</taxon>
        <taxon>Epichloe</taxon>
    </lineage>
</organism>
<evidence type="ECO:0000256" key="4">
    <source>
        <dbReference type="ARBA" id="ARBA00022691"/>
    </source>
</evidence>
<evidence type="ECO:0000256" key="1">
    <source>
        <dbReference type="ARBA" id="ARBA00012771"/>
    </source>
</evidence>